<evidence type="ECO:0000313" key="3">
    <source>
        <dbReference type="Proteomes" id="UP001240678"/>
    </source>
</evidence>
<dbReference type="GeneID" id="85348255"/>
<proteinExistence type="predicted"/>
<accession>A0AAI9YFN2</accession>
<feature type="region of interest" description="Disordered" evidence="1">
    <location>
        <begin position="267"/>
        <end position="286"/>
    </location>
</feature>
<evidence type="ECO:0000256" key="1">
    <source>
        <dbReference type="SAM" id="MobiDB-lite"/>
    </source>
</evidence>
<feature type="region of interest" description="Disordered" evidence="1">
    <location>
        <begin position="300"/>
        <end position="345"/>
    </location>
</feature>
<keyword evidence="3" id="KW-1185">Reference proteome</keyword>
<dbReference type="Proteomes" id="UP001240678">
    <property type="component" value="Unassembled WGS sequence"/>
</dbReference>
<evidence type="ECO:0000313" key="2">
    <source>
        <dbReference type="EMBL" id="KAK1506520.1"/>
    </source>
</evidence>
<gene>
    <name evidence="2" type="ORF">CCOS01_16572</name>
</gene>
<feature type="compositionally biased region" description="Polar residues" evidence="1">
    <location>
        <begin position="267"/>
        <end position="276"/>
    </location>
</feature>
<reference evidence="2 3" key="1">
    <citation type="submission" date="2016-10" db="EMBL/GenBank/DDBJ databases">
        <title>The genome sequence of Colletotrichum fioriniae PJ7.</title>
        <authorList>
            <person name="Baroncelli R."/>
        </authorList>
    </citation>
    <scope>NUCLEOTIDE SEQUENCE [LARGE SCALE GENOMIC DNA]</scope>
    <source>
        <strain evidence="2 3">IMI 309622</strain>
    </source>
</reference>
<dbReference type="RefSeq" id="XP_060304844.1">
    <property type="nucleotide sequence ID" value="XM_060464708.1"/>
</dbReference>
<sequence length="553" mass="62974">MLESVLAVVKSRYPQSLKHDVRGTSWEFQSKEYFIELEDVDITVNDQWVEYMDIIAASTNTEHDEVSPSLLQMARNGHLEINVVTEYLGLLQDLLPSCPIHQPIIAGSRADAVVIDQETTMTLLPIQHEDSWLAAVAYPDIIHIYGLDKEGPVEPKVREWFSSLFPNRQVHWCCLARPSTREDSGLLMLLTIRMLMAGRAPARRNDTGFVRKLRAKFFVELLARDLNAGDEEVDRRLQAALEDTSYYFNEAFVPDNSPPYISELVPTTQGGTMANTPPTPVRSIDDQPILSDSRLASHELSMGSNSYSERPASQIVPPRHRANAQNRSEKTIAGSHPKASQIMPPSMPQECKTILKLLSEAVAFHRSSRLTINSDFASIWSSIKIGSKSEFYRRYNAVLFYEKMLEIRNDQEIAKLLKSSPNAGDLKEIRSSQARSKVWYDICQLRENWGQSKYTLLCVVPEKSCLEGASSQQKQEHLHRLQSRLEDNNDPFLGYIERAQEICCSLIECRLPQHWLMIDNYHLKVGWDMLKPEFEAYTSLDSNPKLEMQRTAG</sequence>
<organism evidence="2 3">
    <name type="scientific">Colletotrichum costaricense</name>
    <dbReference type="NCBI Taxonomy" id="1209916"/>
    <lineage>
        <taxon>Eukaryota</taxon>
        <taxon>Fungi</taxon>
        <taxon>Dikarya</taxon>
        <taxon>Ascomycota</taxon>
        <taxon>Pezizomycotina</taxon>
        <taxon>Sordariomycetes</taxon>
        <taxon>Hypocreomycetidae</taxon>
        <taxon>Glomerellales</taxon>
        <taxon>Glomerellaceae</taxon>
        <taxon>Colletotrichum</taxon>
        <taxon>Colletotrichum acutatum species complex</taxon>
    </lineage>
</organism>
<protein>
    <submittedName>
        <fullName evidence="2">Uncharacterized protein</fullName>
    </submittedName>
</protein>
<name>A0AAI9YFN2_9PEZI</name>
<dbReference type="EMBL" id="MOOE01000031">
    <property type="protein sequence ID" value="KAK1506520.1"/>
    <property type="molecule type" value="Genomic_DNA"/>
</dbReference>
<dbReference type="AlphaFoldDB" id="A0AAI9YFN2"/>
<comment type="caution">
    <text evidence="2">The sequence shown here is derived from an EMBL/GenBank/DDBJ whole genome shotgun (WGS) entry which is preliminary data.</text>
</comment>